<evidence type="ECO:0000313" key="3">
    <source>
        <dbReference type="Proteomes" id="UP000244906"/>
    </source>
</evidence>
<name>A0A2V1GN32_9GAMM</name>
<sequence>MKLFGGLLGLLLAAFIYATPVFAQDPYWNSKISNNDLVINNSGQLNYVSWLIRRFGSTDVGDIGPWRSSKLMEIESRVSPAVLINDAELLNGEGFDGRSFLLYSNDQEIEMEMEMSFAESENDGVALIDIARSTTDVLLMGATKTISAELQNYKQIPYASLYFVRNDYINEREADKGEDNVIRFGKGQELNNTLQEVAGATAILWDKYEYAVPQDIHNALVSGRFEKTRKINLRKSLFILKQQYPVDPRLKQK</sequence>
<feature type="signal peptide" evidence="1">
    <location>
        <begin position="1"/>
        <end position="23"/>
    </location>
</feature>
<keyword evidence="1" id="KW-0732">Signal</keyword>
<dbReference type="Proteomes" id="UP000244906">
    <property type="component" value="Unassembled WGS sequence"/>
</dbReference>
<feature type="chain" id="PRO_5016157925" evidence="1">
    <location>
        <begin position="24"/>
        <end position="253"/>
    </location>
</feature>
<keyword evidence="3" id="KW-1185">Reference proteome</keyword>
<gene>
    <name evidence="2" type="ORF">DC094_21200</name>
</gene>
<protein>
    <submittedName>
        <fullName evidence="2">Uncharacterized protein</fullName>
    </submittedName>
</protein>
<comment type="caution">
    <text evidence="2">The sequence shown here is derived from an EMBL/GenBank/DDBJ whole genome shotgun (WGS) entry which is preliminary data.</text>
</comment>
<organism evidence="2 3">
    <name type="scientific">Pelagibaculum spongiae</name>
    <dbReference type="NCBI Taxonomy" id="2080658"/>
    <lineage>
        <taxon>Bacteria</taxon>
        <taxon>Pseudomonadati</taxon>
        <taxon>Pseudomonadota</taxon>
        <taxon>Gammaproteobacteria</taxon>
        <taxon>Oceanospirillales</taxon>
        <taxon>Pelagibaculum</taxon>
    </lineage>
</organism>
<dbReference type="AlphaFoldDB" id="A0A2V1GN32"/>
<evidence type="ECO:0000313" key="2">
    <source>
        <dbReference type="EMBL" id="PVZ63428.1"/>
    </source>
</evidence>
<reference evidence="2 3" key="1">
    <citation type="submission" date="2018-04" db="EMBL/GenBank/DDBJ databases">
        <title>Thalassorhabdus spongiae gen. nov., sp. nov., isolated from a marine sponge in South-West Iceland.</title>
        <authorList>
            <person name="Knobloch S."/>
            <person name="Daussin A."/>
            <person name="Johannsson R."/>
            <person name="Marteinsson V.T."/>
        </authorList>
    </citation>
    <scope>NUCLEOTIDE SEQUENCE [LARGE SCALE GENOMIC DNA]</scope>
    <source>
        <strain evidence="2 3">Hp12</strain>
    </source>
</reference>
<dbReference type="RefSeq" id="WP_116689123.1">
    <property type="nucleotide sequence ID" value="NZ_CAWNYD010000016.1"/>
</dbReference>
<evidence type="ECO:0000256" key="1">
    <source>
        <dbReference type="SAM" id="SignalP"/>
    </source>
</evidence>
<dbReference type="EMBL" id="QDDL01000016">
    <property type="protein sequence ID" value="PVZ63428.1"/>
    <property type="molecule type" value="Genomic_DNA"/>
</dbReference>
<proteinExistence type="predicted"/>
<accession>A0A2V1GN32</accession>